<dbReference type="EC" id="2.4.2.52" evidence="5"/>
<dbReference type="InterPro" id="IPR017551">
    <property type="entry name" value="TriPribosyl-deP-CoA_syn_CitG"/>
</dbReference>
<evidence type="ECO:0000256" key="5">
    <source>
        <dbReference type="HAMAP-Rule" id="MF_00397"/>
    </source>
</evidence>
<evidence type="ECO:0000256" key="2">
    <source>
        <dbReference type="ARBA" id="ARBA00022679"/>
    </source>
</evidence>
<keyword evidence="2 5" id="KW-0808">Transferase</keyword>
<protein>
    <recommendedName>
        <fullName evidence="5">Probable 2-(5''-triphosphoribosyl)-3'-dephosphocoenzyme-A synthase</fullName>
        <shortName evidence="5">2-(5''-triphosphoribosyl)-3'-dephospho-CoA synthase</shortName>
        <ecNumber evidence="5">2.4.2.52</ecNumber>
    </recommendedName>
</protein>
<dbReference type="PANTHER" id="PTHR30201">
    <property type="entry name" value="TRIPHOSPHORIBOSYL-DEPHOSPHO-COA SYNTHASE"/>
    <property type="match status" value="1"/>
</dbReference>
<dbReference type="Pfam" id="PF01874">
    <property type="entry name" value="CitG"/>
    <property type="match status" value="1"/>
</dbReference>
<keyword evidence="4 5" id="KW-0067">ATP-binding</keyword>
<comment type="caution">
    <text evidence="6">The sequence shown here is derived from an EMBL/GenBank/DDBJ whole genome shotgun (WGS) entry which is preliminary data.</text>
</comment>
<comment type="catalytic activity">
    <reaction evidence="1 5">
        <text>3'-dephospho-CoA + ATP = 2'-(5''-triphospho-alpha-D-ribosyl)-3'-dephospho-CoA + adenine</text>
        <dbReference type="Rhea" id="RHEA:15117"/>
        <dbReference type="ChEBI" id="CHEBI:16708"/>
        <dbReference type="ChEBI" id="CHEBI:30616"/>
        <dbReference type="ChEBI" id="CHEBI:57328"/>
        <dbReference type="ChEBI" id="CHEBI:61378"/>
        <dbReference type="EC" id="2.4.2.52"/>
    </reaction>
</comment>
<dbReference type="GO" id="GO:0051191">
    <property type="term" value="P:prosthetic group biosynthetic process"/>
    <property type="evidence" value="ECO:0007669"/>
    <property type="project" value="TreeGrafter"/>
</dbReference>
<evidence type="ECO:0000256" key="1">
    <source>
        <dbReference type="ARBA" id="ARBA00001210"/>
    </source>
</evidence>
<keyword evidence="3 5" id="KW-0547">Nucleotide-binding</keyword>
<keyword evidence="7" id="KW-1185">Reference proteome</keyword>
<dbReference type="GO" id="GO:0046917">
    <property type="term" value="F:triphosphoribosyl-dephospho-CoA synthase activity"/>
    <property type="evidence" value="ECO:0007669"/>
    <property type="project" value="UniProtKB-UniRule"/>
</dbReference>
<evidence type="ECO:0000313" key="6">
    <source>
        <dbReference type="EMBL" id="TFF67709.1"/>
    </source>
</evidence>
<organism evidence="6 7">
    <name type="scientific">Helcococcus ovis</name>
    <dbReference type="NCBI Taxonomy" id="72026"/>
    <lineage>
        <taxon>Bacteria</taxon>
        <taxon>Bacillati</taxon>
        <taxon>Bacillota</taxon>
        <taxon>Tissierellia</taxon>
        <taxon>Tissierellales</taxon>
        <taxon>Peptoniphilaceae</taxon>
        <taxon>Helcococcus</taxon>
    </lineage>
</organism>
<sequence>MNIYSILKNLLFRKWRKTTLNKKLKKIASLATRSILYEVVISPKPGLVDRFDNGSHSDMNIYHFINSAFSLQNHFENYLKIGYEHSSQDINNLFDKLRKEGVLAEKSMFEATDNVNTHKGLNFAFAIILGAIGYYLKLNHKSKYIDFDVVFQIVKNMSKNLIEKDFSDINESNAKSYGEKLYVKYGILGPRGEAAGGYAFILDKILPYIQKRKNEEYDHEKIFLEVLILLMTKVEDGNLIHRGGIGEWRKVKLEAEKLYEKILKGEDIRILLNKYNKVLIERNLSPGGAADLLCISIFLNDLSLLSL</sequence>
<reference evidence="6 7" key="1">
    <citation type="submission" date="2019-01" db="EMBL/GenBank/DDBJ databases">
        <title>Draft Genome Sequences of Helcococcus ovis Strains Isolated from the Uterus and Vagina of Dairy Cows with Metritis.</title>
        <authorList>
            <person name="Cunha F."/>
            <person name="Jeon S.J."/>
            <person name="Kutzer P."/>
            <person name="Galvao K.N."/>
        </authorList>
    </citation>
    <scope>NUCLEOTIDE SEQUENCE [LARGE SCALE GENOMIC DNA]</scope>
    <source>
        <strain evidence="6 7">KG-37</strain>
    </source>
</reference>
<evidence type="ECO:0000256" key="3">
    <source>
        <dbReference type="ARBA" id="ARBA00022741"/>
    </source>
</evidence>
<dbReference type="NCBIfam" id="TIGR03125">
    <property type="entry name" value="citrate_citG"/>
    <property type="match status" value="1"/>
</dbReference>
<dbReference type="PANTHER" id="PTHR30201:SF2">
    <property type="entry name" value="2-(5''-TRIPHOSPHORIBOSYL)-3'-DEPHOSPHOCOENZYME-A SYNTHASE"/>
    <property type="match status" value="1"/>
</dbReference>
<dbReference type="AlphaFoldDB" id="A0A4R9C4U1"/>
<name>A0A4R9C4U1_9FIRM</name>
<proteinExistence type="inferred from homology"/>
<gene>
    <name evidence="5 6" type="primary">citG</name>
    <name evidence="6" type="ORF">EQF91_00490</name>
</gene>
<keyword evidence="6" id="KW-0328">Glycosyltransferase</keyword>
<dbReference type="GO" id="GO:0016757">
    <property type="term" value="F:glycosyltransferase activity"/>
    <property type="evidence" value="ECO:0007669"/>
    <property type="project" value="UniProtKB-KW"/>
</dbReference>
<dbReference type="Gene3D" id="1.10.4200.10">
    <property type="entry name" value="Triphosphoribosyl-dephospho-CoA protein"/>
    <property type="match status" value="1"/>
</dbReference>
<evidence type="ECO:0000256" key="4">
    <source>
        <dbReference type="ARBA" id="ARBA00022840"/>
    </source>
</evidence>
<dbReference type="GO" id="GO:0005524">
    <property type="term" value="F:ATP binding"/>
    <property type="evidence" value="ECO:0007669"/>
    <property type="project" value="UniProtKB-KW"/>
</dbReference>
<dbReference type="Proteomes" id="UP000297454">
    <property type="component" value="Unassembled WGS sequence"/>
</dbReference>
<accession>A0A4R9C4U1</accession>
<dbReference type="InterPro" id="IPR002736">
    <property type="entry name" value="CitG"/>
</dbReference>
<dbReference type="HAMAP" id="MF_00397">
    <property type="entry name" value="CitG"/>
    <property type="match status" value="1"/>
</dbReference>
<evidence type="ECO:0000313" key="7">
    <source>
        <dbReference type="Proteomes" id="UP000297454"/>
    </source>
</evidence>
<dbReference type="EMBL" id="SCFR01000001">
    <property type="protein sequence ID" value="TFF67709.1"/>
    <property type="molecule type" value="Genomic_DNA"/>
</dbReference>
<comment type="similarity">
    <text evidence="5">Belongs to the CitG/MdcB family.</text>
</comment>